<accession>A0ABM3FVD5</accession>
<feature type="domain" description="KHA" evidence="2">
    <location>
        <begin position="34"/>
        <end position="113"/>
    </location>
</feature>
<dbReference type="SUPFAM" id="SSF89837">
    <property type="entry name" value="Doublecortin (DC)"/>
    <property type="match status" value="1"/>
</dbReference>
<dbReference type="CDD" id="cd18368">
    <property type="entry name" value="BTB_POZ_KCTD9"/>
    <property type="match status" value="1"/>
</dbReference>
<evidence type="ECO:0000313" key="3">
    <source>
        <dbReference type="Proteomes" id="UP000829291"/>
    </source>
</evidence>
<dbReference type="SUPFAM" id="SSF141571">
    <property type="entry name" value="Pentapeptide repeat-like"/>
    <property type="match status" value="1"/>
</dbReference>
<feature type="domain" description="BTB" evidence="1">
    <location>
        <begin position="119"/>
        <end position="197"/>
    </location>
</feature>
<proteinExistence type="predicted"/>
<evidence type="ECO:0000259" key="1">
    <source>
        <dbReference type="PROSITE" id="PS50097"/>
    </source>
</evidence>
<dbReference type="CDD" id="cd17073">
    <property type="entry name" value="KHA"/>
    <property type="match status" value="1"/>
</dbReference>
<dbReference type="SUPFAM" id="SSF54695">
    <property type="entry name" value="POZ domain"/>
    <property type="match status" value="1"/>
</dbReference>
<dbReference type="SMART" id="SM00225">
    <property type="entry name" value="BTB"/>
    <property type="match status" value="1"/>
</dbReference>
<dbReference type="InterPro" id="IPR000210">
    <property type="entry name" value="BTB/POZ_dom"/>
</dbReference>
<evidence type="ECO:0000313" key="4">
    <source>
        <dbReference type="RefSeq" id="XP_046591975.1"/>
    </source>
</evidence>
<dbReference type="Pfam" id="PF00805">
    <property type="entry name" value="Pentapeptide"/>
    <property type="match status" value="3"/>
</dbReference>
<keyword evidence="3" id="KW-1185">Reference proteome</keyword>
<gene>
    <name evidence="4" type="primary">LOC107227245</name>
</gene>
<dbReference type="InterPro" id="IPR021789">
    <property type="entry name" value="KHA_dom"/>
</dbReference>
<dbReference type="PANTHER" id="PTHR14136:SF17">
    <property type="entry name" value="BTB_POZ DOMAIN-CONTAINING PROTEIN KCTD9"/>
    <property type="match status" value="1"/>
</dbReference>
<name>A0ABM3FVD5_NEOLC</name>
<dbReference type="Pfam" id="PF02214">
    <property type="entry name" value="BTB_2"/>
    <property type="match status" value="1"/>
</dbReference>
<dbReference type="PROSITE" id="PS50097">
    <property type="entry name" value="BTB"/>
    <property type="match status" value="1"/>
</dbReference>
<dbReference type="RefSeq" id="XP_046591975.1">
    <property type="nucleotide sequence ID" value="XM_046736019.1"/>
</dbReference>
<dbReference type="Gene3D" id="3.30.710.10">
    <property type="entry name" value="Potassium Channel Kv1.1, Chain A"/>
    <property type="match status" value="1"/>
</dbReference>
<dbReference type="InterPro" id="IPR003131">
    <property type="entry name" value="T1-type_BTB"/>
</dbReference>
<dbReference type="InterPro" id="IPR011333">
    <property type="entry name" value="SKP1/BTB/POZ_sf"/>
</dbReference>
<dbReference type="PANTHER" id="PTHR14136">
    <property type="entry name" value="BTB_POZ DOMAIN-CONTAINING PROTEIN KCTD9"/>
    <property type="match status" value="1"/>
</dbReference>
<organism evidence="3 4">
    <name type="scientific">Neodiprion lecontei</name>
    <name type="common">Redheaded pine sawfly</name>
    <dbReference type="NCBI Taxonomy" id="441921"/>
    <lineage>
        <taxon>Eukaryota</taxon>
        <taxon>Metazoa</taxon>
        <taxon>Ecdysozoa</taxon>
        <taxon>Arthropoda</taxon>
        <taxon>Hexapoda</taxon>
        <taxon>Insecta</taxon>
        <taxon>Pterygota</taxon>
        <taxon>Neoptera</taxon>
        <taxon>Endopterygota</taxon>
        <taxon>Hymenoptera</taxon>
        <taxon>Tenthredinoidea</taxon>
        <taxon>Diprionidae</taxon>
        <taxon>Diprioninae</taxon>
        <taxon>Neodiprion</taxon>
    </lineage>
</organism>
<dbReference type="Pfam" id="PF11834">
    <property type="entry name" value="KHA"/>
    <property type="match status" value="1"/>
</dbReference>
<evidence type="ECO:0000259" key="2">
    <source>
        <dbReference type="PROSITE" id="PS51490"/>
    </source>
</evidence>
<dbReference type="GeneID" id="107227245"/>
<dbReference type="PROSITE" id="PS51490">
    <property type="entry name" value="KHA"/>
    <property type="match status" value="1"/>
</dbReference>
<dbReference type="Proteomes" id="UP000829291">
    <property type="component" value="Chromosome 3"/>
</dbReference>
<dbReference type="InterPro" id="IPR001646">
    <property type="entry name" value="5peptide_repeat"/>
</dbReference>
<dbReference type="InterPro" id="IPR036572">
    <property type="entry name" value="Doublecortin_dom_sf"/>
</dbReference>
<sequence length="426" mass="47311">MVDRIVTYFIQFQPETRKYTRPHASQSKLSAMKRVVLFINGTDVNGKVFMVTHSIDELLCAASLKFEISAKRLFTPHGGEIDDLKLIRDDDVLYVSSGEDFITKKSNKERSSSNNTSSEWLTLNVGGKYFVTTRSTLTNKEPMSMLARMFSQGDDDTGWRIQPSAQDQNGAFMIDRSPTYFEPLLNYLRHGELILEKNINPAGVLAEARFYGIEGAFEILEPMIAKYSPDEKETAPLTRRDVLRAILSTSAPHELRFQGVNLAGTDLSRLDLRNINFKYANLHGCRLCGTNFSGCNLERADLSGSNMEGAQLLMVRMLCVNLEAACLKGCNFEDPTGLRANLEGANLKGANLEGSNMAGINLRVATLKNAKLRNCDLRAAVLAGADLEFCDFSGSDLNEANLRGANLKEATFDFMLTPLHMSQTVR</sequence>
<dbReference type="InterPro" id="IPR051082">
    <property type="entry name" value="Pentapeptide-BTB/POZ_domain"/>
</dbReference>
<dbReference type="Gene3D" id="2.160.20.80">
    <property type="entry name" value="E3 ubiquitin-protein ligase SopA"/>
    <property type="match status" value="1"/>
</dbReference>
<reference evidence="4" key="1">
    <citation type="submission" date="2025-08" db="UniProtKB">
        <authorList>
            <consortium name="RefSeq"/>
        </authorList>
    </citation>
    <scope>IDENTIFICATION</scope>
    <source>
        <tissue evidence="4">Thorax and Abdomen</tissue>
    </source>
</reference>
<protein>
    <submittedName>
        <fullName evidence="4">BTB/POZ domain-containing protein KCTD9 isoform X1</fullName>
    </submittedName>
</protein>